<dbReference type="Proteomes" id="UP001165283">
    <property type="component" value="Unassembled WGS sequence"/>
</dbReference>
<keyword evidence="3" id="KW-0479">Metal-binding</keyword>
<dbReference type="SUPFAM" id="SSF56784">
    <property type="entry name" value="HAD-like"/>
    <property type="match status" value="1"/>
</dbReference>
<dbReference type="EMBL" id="JAGSOV010000011">
    <property type="protein sequence ID" value="MCO1654561.1"/>
    <property type="molecule type" value="Genomic_DNA"/>
</dbReference>
<comment type="caution">
    <text evidence="8">The sequence shown here is derived from an EMBL/GenBank/DDBJ whole genome shotgun (WGS) entry which is preliminary data.</text>
</comment>
<keyword evidence="9" id="KW-1185">Reference proteome</keyword>
<keyword evidence="5 7" id="KW-0119">Carbohydrate metabolism</keyword>
<dbReference type="PANTHER" id="PTHR42891:SF1">
    <property type="entry name" value="D-GLYCERO-BETA-D-MANNO-HEPTOSE-1,7-BISPHOSPHATE 7-PHOSPHATASE"/>
    <property type="match status" value="1"/>
</dbReference>
<evidence type="ECO:0000256" key="5">
    <source>
        <dbReference type="ARBA" id="ARBA00023277"/>
    </source>
</evidence>
<dbReference type="PIRSF" id="PIRSF004682">
    <property type="entry name" value="GmhB"/>
    <property type="match status" value="1"/>
</dbReference>
<keyword evidence="2 7" id="KW-0963">Cytoplasm</keyword>
<evidence type="ECO:0000256" key="7">
    <source>
        <dbReference type="PIRNR" id="PIRNR004682"/>
    </source>
</evidence>
<evidence type="ECO:0000256" key="1">
    <source>
        <dbReference type="ARBA" id="ARBA00004496"/>
    </source>
</evidence>
<keyword evidence="4 7" id="KW-0378">Hydrolase</keyword>
<evidence type="ECO:0000256" key="4">
    <source>
        <dbReference type="ARBA" id="ARBA00022801"/>
    </source>
</evidence>
<dbReference type="GO" id="GO:0016787">
    <property type="term" value="F:hydrolase activity"/>
    <property type="evidence" value="ECO:0007669"/>
    <property type="project" value="UniProtKB-KW"/>
</dbReference>
<dbReference type="Gene3D" id="3.40.50.1000">
    <property type="entry name" value="HAD superfamily/HAD-like"/>
    <property type="match status" value="1"/>
</dbReference>
<accession>A0ABT0ZV08</accession>
<organism evidence="8 9">
    <name type="scientific">Pseudonocardia humida</name>
    <dbReference type="NCBI Taxonomy" id="2800819"/>
    <lineage>
        <taxon>Bacteria</taxon>
        <taxon>Bacillati</taxon>
        <taxon>Actinomycetota</taxon>
        <taxon>Actinomycetes</taxon>
        <taxon>Pseudonocardiales</taxon>
        <taxon>Pseudonocardiaceae</taxon>
        <taxon>Pseudonocardia</taxon>
    </lineage>
</organism>
<protein>
    <recommendedName>
        <fullName evidence="6 7">D,D-heptose 1,7-bisphosphate phosphatase</fullName>
        <ecNumber evidence="7">3.1.3.-</ecNumber>
    </recommendedName>
</protein>
<dbReference type="InterPro" id="IPR004446">
    <property type="entry name" value="Heptose_bisP_phosphatase"/>
</dbReference>
<dbReference type="Pfam" id="PF13242">
    <property type="entry name" value="Hydrolase_like"/>
    <property type="match status" value="1"/>
</dbReference>
<dbReference type="InterPro" id="IPR006543">
    <property type="entry name" value="Histidinol-phos"/>
</dbReference>
<name>A0ABT0ZV08_9PSEU</name>
<comment type="similarity">
    <text evidence="7">Belongs to the gmhB family.</text>
</comment>
<evidence type="ECO:0000256" key="3">
    <source>
        <dbReference type="ARBA" id="ARBA00022723"/>
    </source>
</evidence>
<dbReference type="EC" id="3.1.3.-" evidence="7"/>
<dbReference type="InterPro" id="IPR006549">
    <property type="entry name" value="HAD-SF_hydro_IIIA"/>
</dbReference>
<dbReference type="PANTHER" id="PTHR42891">
    <property type="entry name" value="D-GLYCERO-BETA-D-MANNO-HEPTOSE-1,7-BISPHOSPHATE 7-PHOSPHATASE"/>
    <property type="match status" value="1"/>
</dbReference>
<proteinExistence type="inferred from homology"/>
<dbReference type="NCBIfam" id="TIGR01662">
    <property type="entry name" value="HAD-SF-IIIA"/>
    <property type="match status" value="1"/>
</dbReference>
<dbReference type="InterPro" id="IPR036412">
    <property type="entry name" value="HAD-like_sf"/>
</dbReference>
<evidence type="ECO:0000256" key="6">
    <source>
        <dbReference type="ARBA" id="ARBA00031828"/>
    </source>
</evidence>
<gene>
    <name evidence="8" type="ORF">KDL28_05775</name>
</gene>
<sequence length="187" mass="19440">MSSAPRRPGYEAVLFDKDGTLVLDVPYCADPRLVQVMPTAPAALAMVRAAGIPIGIVSNQSGIGRGLISPDAAAAVFDEVERLLGPFDTVRYCPHAPEDGCRCRKPRPGMLLDAAEELGVAPERMAVVGDIGADVDAALAIGAAAVLVPTAVTRPEEIRRAPVVRPDLVSAVEYLLHGAADPVRAAG</sequence>
<reference evidence="8" key="1">
    <citation type="submission" date="2021-04" db="EMBL/GenBank/DDBJ databases">
        <title>Pseudonocardia sp. nov., isolated from sandy soil of mangrove forest.</title>
        <authorList>
            <person name="Zan Z."/>
            <person name="Huang R."/>
            <person name="Liu W."/>
        </authorList>
    </citation>
    <scope>NUCLEOTIDE SEQUENCE</scope>
    <source>
        <strain evidence="8">S2-4</strain>
    </source>
</reference>
<evidence type="ECO:0000313" key="9">
    <source>
        <dbReference type="Proteomes" id="UP001165283"/>
    </source>
</evidence>
<dbReference type="InterPro" id="IPR023214">
    <property type="entry name" value="HAD_sf"/>
</dbReference>
<dbReference type="RefSeq" id="WP_252436178.1">
    <property type="nucleotide sequence ID" value="NZ_JAGSOV010000011.1"/>
</dbReference>
<dbReference type="NCBIfam" id="TIGR01656">
    <property type="entry name" value="Histidinol-ppas"/>
    <property type="match status" value="1"/>
</dbReference>
<evidence type="ECO:0000256" key="2">
    <source>
        <dbReference type="ARBA" id="ARBA00022490"/>
    </source>
</evidence>
<comment type="subcellular location">
    <subcellularLocation>
        <location evidence="1 7">Cytoplasm</location>
    </subcellularLocation>
</comment>
<evidence type="ECO:0000313" key="8">
    <source>
        <dbReference type="EMBL" id="MCO1654561.1"/>
    </source>
</evidence>